<evidence type="ECO:0000259" key="3">
    <source>
        <dbReference type="PROSITE" id="PS51471"/>
    </source>
</evidence>
<dbReference type="Proteomes" id="UP001327560">
    <property type="component" value="Chromosome 1"/>
</dbReference>
<evidence type="ECO:0000313" key="4">
    <source>
        <dbReference type="EMBL" id="WOK92837.1"/>
    </source>
</evidence>
<sequence length="167" mass="18433">MHARTCDSRETVQEYGNKLVMLCGTLMRILSTSLGSDVDQLQTAFRGDDVGTTLHVNYYPKCPQPELALGLSAHADPGGLIVLLADDCIKGLQVRKGDKWVKVQPVPSAFIVNIGDQIQKVVTDDSRFRSWRRRHPDLLLLHHVPSSSPRCIEVTGSQPEARSDGES</sequence>
<keyword evidence="1" id="KW-0479">Metal-binding</keyword>
<evidence type="ECO:0000313" key="5">
    <source>
        <dbReference type="Proteomes" id="UP001327560"/>
    </source>
</evidence>
<keyword evidence="2" id="KW-0408">Iron</keyword>
<protein>
    <recommendedName>
        <fullName evidence="3">Fe2OG dioxygenase domain-containing protein</fullName>
    </recommendedName>
</protein>
<accession>A0AAQ3JPF1</accession>
<dbReference type="InterPro" id="IPR044861">
    <property type="entry name" value="IPNS-like_FE2OG_OXY"/>
</dbReference>
<dbReference type="InterPro" id="IPR005123">
    <property type="entry name" value="Oxoglu/Fe-dep_dioxygenase_dom"/>
</dbReference>
<dbReference type="InterPro" id="IPR027443">
    <property type="entry name" value="IPNS-like_sf"/>
</dbReference>
<feature type="domain" description="Fe2OG dioxygenase" evidence="3">
    <location>
        <begin position="49"/>
        <end position="159"/>
    </location>
</feature>
<organism evidence="4 5">
    <name type="scientific">Canna indica</name>
    <name type="common">Indian-shot</name>
    <dbReference type="NCBI Taxonomy" id="4628"/>
    <lineage>
        <taxon>Eukaryota</taxon>
        <taxon>Viridiplantae</taxon>
        <taxon>Streptophyta</taxon>
        <taxon>Embryophyta</taxon>
        <taxon>Tracheophyta</taxon>
        <taxon>Spermatophyta</taxon>
        <taxon>Magnoliopsida</taxon>
        <taxon>Liliopsida</taxon>
        <taxon>Zingiberales</taxon>
        <taxon>Cannaceae</taxon>
        <taxon>Canna</taxon>
    </lineage>
</organism>
<evidence type="ECO:0000256" key="1">
    <source>
        <dbReference type="ARBA" id="ARBA00022723"/>
    </source>
</evidence>
<dbReference type="SUPFAM" id="SSF51197">
    <property type="entry name" value="Clavaminate synthase-like"/>
    <property type="match status" value="1"/>
</dbReference>
<dbReference type="PANTHER" id="PTHR47991">
    <property type="entry name" value="OXOGLUTARATE/IRON-DEPENDENT DIOXYGENASE"/>
    <property type="match status" value="1"/>
</dbReference>
<dbReference type="InterPro" id="IPR050295">
    <property type="entry name" value="Plant_2OG-oxidoreductases"/>
</dbReference>
<evidence type="ECO:0000256" key="2">
    <source>
        <dbReference type="ARBA" id="ARBA00023004"/>
    </source>
</evidence>
<keyword evidence="5" id="KW-1185">Reference proteome</keyword>
<dbReference type="Gene3D" id="2.60.120.330">
    <property type="entry name" value="B-lactam Antibiotic, Isopenicillin N Synthase, Chain"/>
    <property type="match status" value="1"/>
</dbReference>
<dbReference type="GO" id="GO:0046872">
    <property type="term" value="F:metal ion binding"/>
    <property type="evidence" value="ECO:0007669"/>
    <property type="project" value="UniProtKB-KW"/>
</dbReference>
<proteinExistence type="predicted"/>
<name>A0AAQ3JPF1_9LILI</name>
<reference evidence="4 5" key="1">
    <citation type="submission" date="2023-10" db="EMBL/GenBank/DDBJ databases">
        <title>Chromosome-scale genome assembly provides insights into flower coloration mechanisms of Canna indica.</title>
        <authorList>
            <person name="Li C."/>
        </authorList>
    </citation>
    <scope>NUCLEOTIDE SEQUENCE [LARGE SCALE GENOMIC DNA]</scope>
    <source>
        <tissue evidence="4">Flower</tissue>
    </source>
</reference>
<dbReference type="AlphaFoldDB" id="A0AAQ3JPF1"/>
<dbReference type="PROSITE" id="PS51471">
    <property type="entry name" value="FE2OG_OXY"/>
    <property type="match status" value="1"/>
</dbReference>
<dbReference type="Pfam" id="PF03171">
    <property type="entry name" value="2OG-FeII_Oxy"/>
    <property type="match status" value="1"/>
</dbReference>
<dbReference type="EMBL" id="CP136890">
    <property type="protein sequence ID" value="WOK92837.1"/>
    <property type="molecule type" value="Genomic_DNA"/>
</dbReference>
<gene>
    <name evidence="4" type="ORF">Cni_G01529</name>
</gene>